<dbReference type="Gene3D" id="2.120.10.30">
    <property type="entry name" value="TolB, C-terminal domain"/>
    <property type="match status" value="2"/>
</dbReference>
<organism evidence="8 9">
    <name type="scientific">Solimonas aquatica</name>
    <dbReference type="NCBI Taxonomy" id="489703"/>
    <lineage>
        <taxon>Bacteria</taxon>
        <taxon>Pseudomonadati</taxon>
        <taxon>Pseudomonadota</taxon>
        <taxon>Gammaproteobacteria</taxon>
        <taxon>Nevskiales</taxon>
        <taxon>Nevskiaceae</taxon>
        <taxon>Solimonas</taxon>
    </lineage>
</organism>
<evidence type="ECO:0000256" key="4">
    <source>
        <dbReference type="ARBA" id="ARBA00022801"/>
    </source>
</evidence>
<keyword evidence="4" id="KW-0378">Hydrolase</keyword>
<keyword evidence="2" id="KW-0645">Protease</keyword>
<evidence type="ECO:0000256" key="2">
    <source>
        <dbReference type="ARBA" id="ARBA00022670"/>
    </source>
</evidence>
<dbReference type="Pfam" id="PF07676">
    <property type="entry name" value="PD40"/>
    <property type="match status" value="2"/>
</dbReference>
<dbReference type="AlphaFoldDB" id="A0A1H9HAQ9"/>
<dbReference type="PANTHER" id="PTHR42776:SF13">
    <property type="entry name" value="DIPEPTIDYL-PEPTIDASE 5"/>
    <property type="match status" value="1"/>
</dbReference>
<gene>
    <name evidence="8" type="ORF">SAMN04488038_10894</name>
</gene>
<evidence type="ECO:0000313" key="9">
    <source>
        <dbReference type="Proteomes" id="UP000199233"/>
    </source>
</evidence>
<sequence>MRRLLATALLATIPLSAHSAPDMNAKAFTPRDLVMLDRVSDPRLSPDAQRVAYTQRSTDFEANKGVNQIWLLELAGGKPRALSSSGSNSSPRWSADGKSLYFLSTRSGSSQVWRLDLSGGEAQPVTQLPLDVNSFVLAPDGKGLTFAVDVFIDCKNDLACSKTRFDTQAASKASGRLYERLFIRHWDSWANGARSQLFTARFNADGRIGTPLWVSQDIDGDVPSKPFGDDGEYAYSPDAKNLVFAARIAGRTEAWSTNLDLYWVPADASKKPVNLTPANLATDTGPVFSPDGRYLAYRAMKRAGFESDRYAIMLRDLHSGALREVAPDWDRSAEGLQFSADGKTLYTHADDLGQHRVFAVDVASGAVKALTGDGHVGGFDVVANTLVYAYDTLNAPADLYALNLAAGEAPRRLSQANAERLKRIRFGEFEQFRFAGWNGETVYGHVMKPWNFEPGKKYPVALIVHGGPQGSMGNDWHYRWNPAVFAGMGYAVVFIDFHGSTGYGQAFTDSISRDWGGKPLEDLQKGWAHVLKSYDFIDGTRAAALGASYGGFMMNWIAGNWPDAFRCIVNHDGVFDSRMMYYATDELWFDEWEHGVPHYVDPSVYEKFNPANHVAQWKTPMLVIHSEKDYRVNVEQGIAAFTALQRRGIASQMLVFPDENHWVLKPQNSLQWHETVQAWLKRWIGN</sequence>
<evidence type="ECO:0000256" key="6">
    <source>
        <dbReference type="SAM" id="SignalP"/>
    </source>
</evidence>
<dbReference type="InterPro" id="IPR001375">
    <property type="entry name" value="Peptidase_S9_cat"/>
</dbReference>
<dbReference type="SUPFAM" id="SSF82171">
    <property type="entry name" value="DPP6 N-terminal domain-like"/>
    <property type="match status" value="1"/>
</dbReference>
<dbReference type="FunFam" id="3.40.50.1820:FF:000028">
    <property type="entry name" value="S9 family peptidase"/>
    <property type="match status" value="1"/>
</dbReference>
<dbReference type="PANTHER" id="PTHR42776">
    <property type="entry name" value="SERINE PEPTIDASE S9 FAMILY MEMBER"/>
    <property type="match status" value="1"/>
</dbReference>
<dbReference type="Pfam" id="PF00326">
    <property type="entry name" value="Peptidase_S9"/>
    <property type="match status" value="1"/>
</dbReference>
<keyword evidence="8" id="KW-0031">Aminopeptidase</keyword>
<dbReference type="Proteomes" id="UP000199233">
    <property type="component" value="Unassembled WGS sequence"/>
</dbReference>
<dbReference type="OrthoDB" id="9812921at2"/>
<feature type="domain" description="Peptidase S9 prolyl oligopeptidase catalytic" evidence="7">
    <location>
        <begin position="476"/>
        <end position="685"/>
    </location>
</feature>
<dbReference type="InterPro" id="IPR011659">
    <property type="entry name" value="WD40"/>
</dbReference>
<evidence type="ECO:0000256" key="3">
    <source>
        <dbReference type="ARBA" id="ARBA00022729"/>
    </source>
</evidence>
<dbReference type="RefSeq" id="WP_093285916.1">
    <property type="nucleotide sequence ID" value="NZ_FOFS01000008.1"/>
</dbReference>
<reference evidence="8 9" key="1">
    <citation type="submission" date="2016-10" db="EMBL/GenBank/DDBJ databases">
        <authorList>
            <person name="de Groot N.N."/>
        </authorList>
    </citation>
    <scope>NUCLEOTIDE SEQUENCE [LARGE SCALE GENOMIC DNA]</scope>
    <source>
        <strain evidence="8 9">DSM 25927</strain>
    </source>
</reference>
<dbReference type="InterPro" id="IPR011042">
    <property type="entry name" value="6-blade_b-propeller_TolB-like"/>
</dbReference>
<evidence type="ECO:0000313" key="8">
    <source>
        <dbReference type="EMBL" id="SEQ59451.1"/>
    </source>
</evidence>
<keyword evidence="9" id="KW-1185">Reference proteome</keyword>
<name>A0A1H9HAQ9_9GAMM</name>
<keyword evidence="3 6" id="KW-0732">Signal</keyword>
<proteinExistence type="inferred from homology"/>
<evidence type="ECO:0000259" key="7">
    <source>
        <dbReference type="Pfam" id="PF00326"/>
    </source>
</evidence>
<keyword evidence="5" id="KW-0720">Serine protease</keyword>
<dbReference type="Gene3D" id="3.40.50.1820">
    <property type="entry name" value="alpha/beta hydrolase"/>
    <property type="match status" value="1"/>
</dbReference>
<evidence type="ECO:0000256" key="1">
    <source>
        <dbReference type="ARBA" id="ARBA00010040"/>
    </source>
</evidence>
<feature type="chain" id="PRO_5011686299" evidence="6">
    <location>
        <begin position="20"/>
        <end position="686"/>
    </location>
</feature>
<comment type="similarity">
    <text evidence="1">Belongs to the peptidase S9C family.</text>
</comment>
<accession>A0A1H9HAQ9</accession>
<dbReference type="STRING" id="489703.SAMN04488038_10894"/>
<evidence type="ECO:0000256" key="5">
    <source>
        <dbReference type="ARBA" id="ARBA00022825"/>
    </source>
</evidence>
<dbReference type="GO" id="GO:0004177">
    <property type="term" value="F:aminopeptidase activity"/>
    <property type="evidence" value="ECO:0007669"/>
    <property type="project" value="UniProtKB-KW"/>
</dbReference>
<dbReference type="InterPro" id="IPR029058">
    <property type="entry name" value="AB_hydrolase_fold"/>
</dbReference>
<dbReference type="GO" id="GO:0006508">
    <property type="term" value="P:proteolysis"/>
    <property type="evidence" value="ECO:0007669"/>
    <property type="project" value="UniProtKB-KW"/>
</dbReference>
<dbReference type="GO" id="GO:0004252">
    <property type="term" value="F:serine-type endopeptidase activity"/>
    <property type="evidence" value="ECO:0007669"/>
    <property type="project" value="TreeGrafter"/>
</dbReference>
<dbReference type="SUPFAM" id="SSF53474">
    <property type="entry name" value="alpha/beta-Hydrolases"/>
    <property type="match status" value="1"/>
</dbReference>
<feature type="signal peptide" evidence="6">
    <location>
        <begin position="1"/>
        <end position="19"/>
    </location>
</feature>
<protein>
    <submittedName>
        <fullName evidence="8">Dipeptidyl aminopeptidase/acylaminoacyl peptidase</fullName>
    </submittedName>
</protein>
<dbReference type="EMBL" id="FOFS01000008">
    <property type="protein sequence ID" value="SEQ59451.1"/>
    <property type="molecule type" value="Genomic_DNA"/>
</dbReference>